<evidence type="ECO:0000313" key="1">
    <source>
        <dbReference type="EMBL" id="CUM93013.1"/>
    </source>
</evidence>
<reference evidence="1 2" key="1">
    <citation type="submission" date="2015-09" db="EMBL/GenBank/DDBJ databases">
        <authorList>
            <consortium name="Pathogen Informatics"/>
        </authorList>
    </citation>
    <scope>NUCLEOTIDE SEQUENCE [LARGE SCALE GENOMIC DNA]</scope>
    <source>
        <strain evidence="1 2">2789STDY5608863</strain>
    </source>
</reference>
<dbReference type="AlphaFoldDB" id="A0A173SRK7"/>
<protein>
    <submittedName>
        <fullName evidence="1">Uncharacterized protein</fullName>
    </submittedName>
</protein>
<sequence length="272" mass="32761">MKYIDARNMESLNQGVMKVLNITKGDMIQMFDSIYSDTEKEPWKWVEDFLSDYIVDEELEYIQMYHLSRRLDGTDIHVNQNLKQLLLESSPLSMFFRKYKVTFTDNEGHIDMYYKGMIQPLHNEYLYDRGNMYYLRSRLSYNKVQDFCVNGFVFRSHLEQNSYFSTLAYCPELVQNIEWLLNIDGMAREYYENSKYYCIEYLIPLSEVIFDMNYPPDSIQEKTRVFLEKAILRLYDNWRDGSFVCDDNLILRLSDDAEIKPEWFVNAEQLNY</sequence>
<organism evidence="1 2">
    <name type="scientific">Roseburia faecis</name>
    <dbReference type="NCBI Taxonomy" id="301302"/>
    <lineage>
        <taxon>Bacteria</taxon>
        <taxon>Bacillati</taxon>
        <taxon>Bacillota</taxon>
        <taxon>Clostridia</taxon>
        <taxon>Lachnospirales</taxon>
        <taxon>Lachnospiraceae</taxon>
        <taxon>Roseburia</taxon>
    </lineage>
</organism>
<dbReference type="EMBL" id="CYXV01000006">
    <property type="protein sequence ID" value="CUM93013.1"/>
    <property type="molecule type" value="Genomic_DNA"/>
</dbReference>
<gene>
    <name evidence="1" type="ORF">ERS852420_01586</name>
</gene>
<dbReference type="Proteomes" id="UP000095495">
    <property type="component" value="Unassembled WGS sequence"/>
</dbReference>
<evidence type="ECO:0000313" key="2">
    <source>
        <dbReference type="Proteomes" id="UP000095495"/>
    </source>
</evidence>
<dbReference type="RefSeq" id="WP_156337541.1">
    <property type="nucleotide sequence ID" value="NZ_JADNPM010000026.1"/>
</dbReference>
<name>A0A173SRK7_9FIRM</name>
<proteinExistence type="predicted"/>
<accession>A0A173SRK7</accession>